<comment type="caution">
    <text evidence="2">The sequence shown here is derived from an EMBL/GenBank/DDBJ whole genome shotgun (WGS) entry which is preliminary data.</text>
</comment>
<name>A0A9D2GSJ5_9BACT</name>
<evidence type="ECO:0000313" key="2">
    <source>
        <dbReference type="EMBL" id="HIZ88607.1"/>
    </source>
</evidence>
<evidence type="ECO:0000313" key="3">
    <source>
        <dbReference type="Proteomes" id="UP000824176"/>
    </source>
</evidence>
<reference evidence="2" key="2">
    <citation type="submission" date="2021-04" db="EMBL/GenBank/DDBJ databases">
        <authorList>
            <person name="Gilroy R."/>
        </authorList>
    </citation>
    <scope>NUCLEOTIDE SEQUENCE</scope>
    <source>
        <strain evidence="2">ChiW4-1371</strain>
    </source>
</reference>
<feature type="chain" id="PRO_5039038635" evidence="1">
    <location>
        <begin position="21"/>
        <end position="361"/>
    </location>
</feature>
<feature type="signal peptide" evidence="1">
    <location>
        <begin position="1"/>
        <end position="20"/>
    </location>
</feature>
<evidence type="ECO:0000256" key="1">
    <source>
        <dbReference type="SAM" id="SignalP"/>
    </source>
</evidence>
<dbReference type="AlphaFoldDB" id="A0A9D2GSJ5"/>
<proteinExistence type="predicted"/>
<gene>
    <name evidence="2" type="ORF">H9804_01575</name>
</gene>
<organism evidence="2 3">
    <name type="scientific">Candidatus Mucispirillum faecigallinarum</name>
    <dbReference type="NCBI Taxonomy" id="2838699"/>
    <lineage>
        <taxon>Bacteria</taxon>
        <taxon>Pseudomonadati</taxon>
        <taxon>Deferribacterota</taxon>
        <taxon>Deferribacteres</taxon>
        <taxon>Deferribacterales</taxon>
        <taxon>Mucispirillaceae</taxon>
        <taxon>Mucispirillum</taxon>
    </lineage>
</organism>
<keyword evidence="1" id="KW-0732">Signal</keyword>
<dbReference type="Proteomes" id="UP000824176">
    <property type="component" value="Unassembled WGS sequence"/>
</dbReference>
<sequence length="361" mass="41108">MFRFILSVFILLFSFNFLFAANESEIKKLINDYKKNVKGAQISIISKTFNTGSNKYNAFILSSYNLNDEDSYYQYDYKNTTVYICSSNNNTLSNCKNINLYKLRIMNEDTAIAVSKNYITFEINGGDMKYYLTLKEKNGEFYLHKFTRAYYLNEFSGDKEIVDQFSSDEAAKNYKIKMEDVTFEDLMPEKMPVSLLKDYPALKCDIYDAVSSFDGDSINSDTAEFKVGSKSFTAIALTSSYMDYQLPSHTDSWCQSTGSIAFICDGTGKNISNCRKGGFNTSATCGSASIVTKDEYITFETSGQNRHGIETYNYTTYRYINGDFYLHKNSTVEHDVDDEETAGETTIHYSAKGKYNTLFAN</sequence>
<protein>
    <submittedName>
        <fullName evidence="2">Uncharacterized protein</fullName>
    </submittedName>
</protein>
<reference evidence="2" key="1">
    <citation type="journal article" date="2021" name="PeerJ">
        <title>Extensive microbial diversity within the chicken gut microbiome revealed by metagenomics and culture.</title>
        <authorList>
            <person name="Gilroy R."/>
            <person name="Ravi A."/>
            <person name="Getino M."/>
            <person name="Pursley I."/>
            <person name="Horton D.L."/>
            <person name="Alikhan N.F."/>
            <person name="Baker D."/>
            <person name="Gharbi K."/>
            <person name="Hall N."/>
            <person name="Watson M."/>
            <person name="Adriaenssens E.M."/>
            <person name="Foster-Nyarko E."/>
            <person name="Jarju S."/>
            <person name="Secka A."/>
            <person name="Antonio M."/>
            <person name="Oren A."/>
            <person name="Chaudhuri R.R."/>
            <person name="La Ragione R."/>
            <person name="Hildebrand F."/>
            <person name="Pallen M.J."/>
        </authorList>
    </citation>
    <scope>NUCLEOTIDE SEQUENCE</scope>
    <source>
        <strain evidence="2">ChiW4-1371</strain>
    </source>
</reference>
<accession>A0A9D2GSJ5</accession>
<dbReference type="EMBL" id="DXAQ01000022">
    <property type="protein sequence ID" value="HIZ88607.1"/>
    <property type="molecule type" value="Genomic_DNA"/>
</dbReference>